<dbReference type="GO" id="GO:0016020">
    <property type="term" value="C:membrane"/>
    <property type="evidence" value="ECO:0007669"/>
    <property type="project" value="UniProtKB-SubCell"/>
</dbReference>
<protein>
    <submittedName>
        <fullName evidence="8">Uncharacterized protein</fullName>
    </submittedName>
</protein>
<feature type="region of interest" description="Disordered" evidence="6">
    <location>
        <begin position="517"/>
        <end position="582"/>
    </location>
</feature>
<evidence type="ECO:0000256" key="1">
    <source>
        <dbReference type="ARBA" id="ARBA00004141"/>
    </source>
</evidence>
<evidence type="ECO:0000256" key="4">
    <source>
        <dbReference type="ARBA" id="ARBA00022989"/>
    </source>
</evidence>
<comment type="subcellular location">
    <subcellularLocation>
        <location evidence="1">Membrane</location>
        <topology evidence="1">Multi-pass membrane protein</topology>
    </subcellularLocation>
</comment>
<dbReference type="AlphaFoldDB" id="A0A1A8WSF3"/>
<evidence type="ECO:0000313" key="9">
    <source>
        <dbReference type="Proteomes" id="UP000078546"/>
    </source>
</evidence>
<sequence length="1005" mass="118558">MEGEDRSDECILLILCVYYNYIILKYYFYSLFWAFIVSIPLHHVKVKLSEFLKERFIKKRNKTKTIFTKSKTNGQFGENGHRNMSGSWSSDSVMDIEEAVRKGNEKRMLIPFRDSNMQENKSVSRVSNRGDGTLLSNTERKCFPFQKYGNRVPKKARTDVLKPCTGLLKPCSKDKVAPNVTFRNSLRKSFYKIMGNVRKELEMYMYIFFLIVKPIYKEERKESMNNSFEDYESRNASEIYFLILHRLVFFYILKGIFHKYKEFVLPVCLCLFFFFFFYKIVKIVWMKYFYEMYKKYYVKCGSNFSIDYSYVYKHYMNDILTILIIIFAIITFSSISIFFVFNLYGESVFIINSINNYFSANFKNASIIQNFKEFYRKRGKGDIENLYEFVNLTKIPFLSGKTISSISGHLKRAIDIYENIYAYNFMNKKRVSLNSCCLPLLIERFFLFRENNLSKTKMYILFLKNIWGKKKEFIHGDKQCSPQMCLIKEGKENSVFFSLKKLVNYLSKTYFFSNKTNERRDNSEKTGDQSGRSSDNQNVFKTIFGNIGDEDTNGHATPEEKLPEQLGESDIAAENRGTNGETGKMEKMEKMEKMGKINGQNGNLGGASVVGGRSTGGDLSVRVYDESKERHFKFAEFINYINSLFLSLKKIEDIGKFTKYIIFNNSYGLLKIMLFFVFIFFNFFMFTFDAIIQAIIFFTALYYLISSKKSVLNYLRDILLVVDPSISLSLFLSITTFGSKGLILGPLIGSIPLILHQIAINKNKSTQMKKRQQRNREKRRKRPERLSGKKQPEKKQSEKKQSGKKQPEKKQTGKKRSEKLAEELISSLSSRPTRTQMERKYGHKEMRKFSQVRSIVSYSDQGRSWRVKKRRRQKTLLWKSKLNNLYKLIEINKNYINSYGREQTEKTSCKHCGDDFCTKMFSTKELSNYDDFIHREENKLALYIYKREKNKKKEKKTNHHLISKNIRKSKNKRKIPYQKTKSFVYLYDNFQKKLKCFFSYITSNS</sequence>
<feature type="compositionally biased region" description="Basic residues" evidence="6">
    <location>
        <begin position="767"/>
        <end position="783"/>
    </location>
</feature>
<dbReference type="EMBL" id="FLQV01000531">
    <property type="protein sequence ID" value="SBS94784.1"/>
    <property type="molecule type" value="Genomic_DNA"/>
</dbReference>
<dbReference type="PANTHER" id="PTHR21716">
    <property type="entry name" value="TRANSMEMBRANE PROTEIN"/>
    <property type="match status" value="1"/>
</dbReference>
<accession>A0A1A8WSF3</accession>
<dbReference type="InterPro" id="IPR002549">
    <property type="entry name" value="AI-2E-like"/>
</dbReference>
<keyword evidence="4 7" id="KW-1133">Transmembrane helix</keyword>
<keyword evidence="3 7" id="KW-0812">Transmembrane</keyword>
<name>A0A1A8WSF3_PLAOA</name>
<gene>
    <name evidence="8" type="ORF">POVCU1_028800</name>
</gene>
<feature type="region of interest" description="Disordered" evidence="6">
    <location>
        <begin position="765"/>
        <end position="846"/>
    </location>
</feature>
<evidence type="ECO:0000313" key="8">
    <source>
        <dbReference type="EMBL" id="SBS94784.1"/>
    </source>
</evidence>
<evidence type="ECO:0000256" key="3">
    <source>
        <dbReference type="ARBA" id="ARBA00022692"/>
    </source>
</evidence>
<dbReference type="PANTHER" id="PTHR21716:SF4">
    <property type="entry name" value="TRANSMEMBRANE PROTEIN 245"/>
    <property type="match status" value="1"/>
</dbReference>
<feature type="compositionally biased region" description="Polar residues" evidence="6">
    <location>
        <begin position="528"/>
        <end position="540"/>
    </location>
</feature>
<dbReference type="Proteomes" id="UP000078546">
    <property type="component" value="Unassembled WGS sequence"/>
</dbReference>
<keyword evidence="5 7" id="KW-0472">Membrane</keyword>
<evidence type="ECO:0000256" key="7">
    <source>
        <dbReference type="SAM" id="Phobius"/>
    </source>
</evidence>
<comment type="similarity">
    <text evidence="2">Belongs to the autoinducer-2 exporter (AI-2E) (TC 2.A.86) family.</text>
</comment>
<reference evidence="9" key="1">
    <citation type="submission" date="2016-05" db="EMBL/GenBank/DDBJ databases">
        <authorList>
            <person name="Naeem Raeece"/>
        </authorList>
    </citation>
    <scope>NUCLEOTIDE SEQUENCE [LARGE SCALE GENOMIC DNA]</scope>
</reference>
<feature type="compositionally biased region" description="Basic and acidic residues" evidence="6">
    <location>
        <begin position="517"/>
        <end position="527"/>
    </location>
</feature>
<proteinExistence type="inferred from homology"/>
<evidence type="ECO:0000256" key="6">
    <source>
        <dbReference type="SAM" id="MobiDB-lite"/>
    </source>
</evidence>
<feature type="compositionally biased region" description="Polar residues" evidence="6">
    <location>
        <begin position="826"/>
        <end position="835"/>
    </location>
</feature>
<organism evidence="8 9">
    <name type="scientific">Plasmodium ovale curtisi</name>
    <dbReference type="NCBI Taxonomy" id="864141"/>
    <lineage>
        <taxon>Eukaryota</taxon>
        <taxon>Sar</taxon>
        <taxon>Alveolata</taxon>
        <taxon>Apicomplexa</taxon>
        <taxon>Aconoidasida</taxon>
        <taxon>Haemosporida</taxon>
        <taxon>Plasmodiidae</taxon>
        <taxon>Plasmodium</taxon>
        <taxon>Plasmodium (Plasmodium)</taxon>
    </lineage>
</organism>
<feature type="transmembrane region" description="Helical" evidence="7">
    <location>
        <begin position="743"/>
        <end position="761"/>
    </location>
</feature>
<feature type="transmembrane region" description="Helical" evidence="7">
    <location>
        <begin position="263"/>
        <end position="285"/>
    </location>
</feature>
<feature type="compositionally biased region" description="Basic and acidic residues" evidence="6">
    <location>
        <begin position="836"/>
        <end position="846"/>
    </location>
</feature>
<feature type="compositionally biased region" description="Basic and acidic residues" evidence="6">
    <location>
        <begin position="784"/>
        <end position="811"/>
    </location>
</feature>
<feature type="transmembrane region" description="Helical" evidence="7">
    <location>
        <begin position="717"/>
        <end position="737"/>
    </location>
</feature>
<feature type="transmembrane region" description="Helical" evidence="7">
    <location>
        <begin position="672"/>
        <end position="705"/>
    </location>
</feature>
<feature type="transmembrane region" description="Helical" evidence="7">
    <location>
        <begin position="319"/>
        <end position="344"/>
    </location>
</feature>
<evidence type="ECO:0000256" key="2">
    <source>
        <dbReference type="ARBA" id="ARBA00009773"/>
    </source>
</evidence>
<evidence type="ECO:0000256" key="5">
    <source>
        <dbReference type="ARBA" id="ARBA00023136"/>
    </source>
</evidence>